<sequence length="531" mass="60460">MFVDNFFIFILIVGALLLTLSIVPTIKICKKTNRVSWILLLALIFSFIVGYWYVLYYFVNNDIAGFIAMSVSLILFGGGAFVYLVIQLSYKSILKIDRFAKRQRTLAENDSLTGLPNRKKFFQVLNKQVKYEPSFYLMLIDLNRFKSINDSYGNKVGDMLLSIFSKTLSHNIVGIAKLYRLGGDEFALIVDNSANEAINLCIAAIKKSTKHPFHIYEHSLRVHVTVGITTFANHSSHANELLKQADLALHEAKDTQQLYVHYFEALSTRANELSNMTSRIKHAIKNHEFELYLQPIFDARADEVHGAEALIRWPQSDGSFISPEVFIGIAEQSGLILNISKWVLLETIKHLKVLKAAGFIGSLHVNLSTKDLESPEFYEFVEELVKHDPTLSDAIIFEITECAMMTNLEAARTMMQKLNSRGFEFSVDDFGTGFSSLVLLRELPISQIKIDQSFTKDMLTQIADYAIVESTLFLATRLNCKVVAEGIEDNDLKQTLTLMDCDYLQGYYFSKPVNINEFIHKYTNEEEYRII</sequence>
<keyword evidence="1" id="KW-1133">Transmembrane helix</keyword>
<dbReference type="Proteomes" id="UP000321189">
    <property type="component" value="Unassembled WGS sequence"/>
</dbReference>
<dbReference type="EMBL" id="BJUT01000013">
    <property type="protein sequence ID" value="GEK76256.1"/>
    <property type="molecule type" value="Genomic_DNA"/>
</dbReference>
<gene>
    <name evidence="4" type="ORF">PAT01_15600</name>
</gene>
<dbReference type="PROSITE" id="PS50887">
    <property type="entry name" value="GGDEF"/>
    <property type="match status" value="1"/>
</dbReference>
<proteinExistence type="predicted"/>
<protein>
    <submittedName>
        <fullName evidence="4">GGDEF-domain containing protein</fullName>
    </submittedName>
</protein>
<feature type="transmembrane region" description="Helical" evidence="1">
    <location>
        <begin position="6"/>
        <end position="26"/>
    </location>
</feature>
<dbReference type="PANTHER" id="PTHR33121:SF79">
    <property type="entry name" value="CYCLIC DI-GMP PHOSPHODIESTERASE PDED-RELATED"/>
    <property type="match status" value="1"/>
</dbReference>
<evidence type="ECO:0000256" key="1">
    <source>
        <dbReference type="SAM" id="Phobius"/>
    </source>
</evidence>
<reference evidence="4 5" key="1">
    <citation type="submission" date="2019-07" db="EMBL/GenBank/DDBJ databases">
        <title>Whole genome shotgun sequence of Pseudoalteromonas atlantica NBRC 103033.</title>
        <authorList>
            <person name="Hosoyama A."/>
            <person name="Uohara A."/>
            <person name="Ohji S."/>
            <person name="Ichikawa N."/>
        </authorList>
    </citation>
    <scope>NUCLEOTIDE SEQUENCE [LARGE SCALE GENOMIC DNA]</scope>
    <source>
        <strain evidence="4 5">NBRC 103033</strain>
    </source>
</reference>
<dbReference type="InterPro" id="IPR050706">
    <property type="entry name" value="Cyclic-di-GMP_PDE-like"/>
</dbReference>
<dbReference type="InterPro" id="IPR001633">
    <property type="entry name" value="EAL_dom"/>
</dbReference>
<accession>A0ABQ0UCV3</accession>
<dbReference type="SMART" id="SM00052">
    <property type="entry name" value="EAL"/>
    <property type="match status" value="1"/>
</dbReference>
<dbReference type="InterPro" id="IPR043128">
    <property type="entry name" value="Rev_trsase/Diguanyl_cyclase"/>
</dbReference>
<dbReference type="InterPro" id="IPR035919">
    <property type="entry name" value="EAL_sf"/>
</dbReference>
<dbReference type="CDD" id="cd01948">
    <property type="entry name" value="EAL"/>
    <property type="match status" value="1"/>
</dbReference>
<keyword evidence="1" id="KW-0472">Membrane</keyword>
<dbReference type="NCBIfam" id="TIGR00254">
    <property type="entry name" value="GGDEF"/>
    <property type="match status" value="1"/>
</dbReference>
<dbReference type="SUPFAM" id="SSF55073">
    <property type="entry name" value="Nucleotide cyclase"/>
    <property type="match status" value="1"/>
</dbReference>
<dbReference type="InterPro" id="IPR000160">
    <property type="entry name" value="GGDEF_dom"/>
</dbReference>
<feature type="transmembrane region" description="Helical" evidence="1">
    <location>
        <begin position="38"/>
        <end position="59"/>
    </location>
</feature>
<dbReference type="Gene3D" id="3.30.70.270">
    <property type="match status" value="1"/>
</dbReference>
<comment type="caution">
    <text evidence="4">The sequence shown here is derived from an EMBL/GenBank/DDBJ whole genome shotgun (WGS) entry which is preliminary data.</text>
</comment>
<name>A0ABQ0UCV3_PSEAF</name>
<organism evidence="4 5">
    <name type="scientific">Pseudoalteromonas atlantica</name>
    <name type="common">Alteromonas atlantica</name>
    <dbReference type="NCBI Taxonomy" id="288"/>
    <lineage>
        <taxon>Bacteria</taxon>
        <taxon>Pseudomonadati</taxon>
        <taxon>Pseudomonadota</taxon>
        <taxon>Gammaproteobacteria</taxon>
        <taxon>Alteromonadales</taxon>
        <taxon>Pseudoalteromonadaceae</taxon>
        <taxon>Pseudoalteromonas</taxon>
    </lineage>
</organism>
<keyword evidence="5" id="KW-1185">Reference proteome</keyword>
<dbReference type="SMART" id="SM00267">
    <property type="entry name" value="GGDEF"/>
    <property type="match status" value="1"/>
</dbReference>
<keyword evidence="1" id="KW-0812">Transmembrane</keyword>
<evidence type="ECO:0000313" key="4">
    <source>
        <dbReference type="EMBL" id="GEK76256.1"/>
    </source>
</evidence>
<dbReference type="Gene3D" id="3.20.20.450">
    <property type="entry name" value="EAL domain"/>
    <property type="match status" value="1"/>
</dbReference>
<dbReference type="Pfam" id="PF00563">
    <property type="entry name" value="EAL"/>
    <property type="match status" value="1"/>
</dbReference>
<dbReference type="Pfam" id="PF00990">
    <property type="entry name" value="GGDEF"/>
    <property type="match status" value="1"/>
</dbReference>
<dbReference type="SUPFAM" id="SSF141868">
    <property type="entry name" value="EAL domain-like"/>
    <property type="match status" value="1"/>
</dbReference>
<feature type="transmembrane region" description="Helical" evidence="1">
    <location>
        <begin position="65"/>
        <end position="86"/>
    </location>
</feature>
<feature type="domain" description="GGDEF" evidence="3">
    <location>
        <begin position="133"/>
        <end position="265"/>
    </location>
</feature>
<evidence type="ECO:0000313" key="5">
    <source>
        <dbReference type="Proteomes" id="UP000321189"/>
    </source>
</evidence>
<feature type="domain" description="EAL" evidence="2">
    <location>
        <begin position="273"/>
        <end position="526"/>
    </location>
</feature>
<dbReference type="PANTHER" id="PTHR33121">
    <property type="entry name" value="CYCLIC DI-GMP PHOSPHODIESTERASE PDEF"/>
    <property type="match status" value="1"/>
</dbReference>
<dbReference type="PROSITE" id="PS50883">
    <property type="entry name" value="EAL"/>
    <property type="match status" value="1"/>
</dbReference>
<evidence type="ECO:0000259" key="3">
    <source>
        <dbReference type="PROSITE" id="PS50887"/>
    </source>
</evidence>
<evidence type="ECO:0000259" key="2">
    <source>
        <dbReference type="PROSITE" id="PS50883"/>
    </source>
</evidence>
<dbReference type="CDD" id="cd01949">
    <property type="entry name" value="GGDEF"/>
    <property type="match status" value="1"/>
</dbReference>
<dbReference type="InterPro" id="IPR029787">
    <property type="entry name" value="Nucleotide_cyclase"/>
</dbReference>